<organism evidence="19 20">
    <name type="scientific">Microbacterium galbum</name>
    <dbReference type="NCBI Taxonomy" id="3075994"/>
    <lineage>
        <taxon>Bacteria</taxon>
        <taxon>Bacillati</taxon>
        <taxon>Actinomycetota</taxon>
        <taxon>Actinomycetes</taxon>
        <taxon>Micrococcales</taxon>
        <taxon>Microbacteriaceae</taxon>
        <taxon>Microbacterium</taxon>
    </lineage>
</organism>
<comment type="subcellular location">
    <subcellularLocation>
        <location evidence="1">Cell membrane</location>
        <topology evidence="1">Multi-pass membrane protein</topology>
    </subcellularLocation>
    <subcellularLocation>
        <location evidence="16">Membrane</location>
        <topology evidence="16">Multi-pass membrane protein</topology>
    </subcellularLocation>
</comment>
<keyword evidence="8 17" id="KW-1133">Transmembrane helix</keyword>
<keyword evidence="7" id="KW-0653">Protein transport</keyword>
<name>A0ABU3T2L6_9MICO</name>
<comment type="function">
    <text evidence="11">Required for the insertion and/or proper folding and/or complex formation of integral membrane proteins into the membrane. Involved in integration of membrane proteins that insert both dependently and independently of the Sec translocase complex, as well as at least some lipoproteins. Aids folding of multispanning membrane proteins.</text>
</comment>
<feature type="transmembrane region" description="Helical" evidence="17">
    <location>
        <begin position="165"/>
        <end position="185"/>
    </location>
</feature>
<feature type="transmembrane region" description="Helical" evidence="17">
    <location>
        <begin position="43"/>
        <end position="65"/>
    </location>
</feature>
<gene>
    <name evidence="19" type="primary">yidC</name>
    <name evidence="19" type="ORF">RWH45_00265</name>
</gene>
<feature type="transmembrane region" description="Helical" evidence="17">
    <location>
        <begin position="205"/>
        <end position="238"/>
    </location>
</feature>
<reference evidence="19 20" key="1">
    <citation type="submission" date="2023-09" db="EMBL/GenBank/DDBJ databases">
        <title>Microbacterium fusihabitans sp. nov., Microbacterium phycihabitans sp. nov., and Microbacterium cervinum sp. nov., isolated from dried seaweeds of beach.</title>
        <authorList>
            <person name="Lee S.D."/>
        </authorList>
    </citation>
    <scope>NUCLEOTIDE SEQUENCE [LARGE SCALE GENOMIC DNA]</scope>
    <source>
        <strain evidence="19 20">KSW4-17</strain>
    </source>
</reference>
<evidence type="ECO:0000256" key="17">
    <source>
        <dbReference type="SAM" id="Phobius"/>
    </source>
</evidence>
<accession>A0ABU3T2L6</accession>
<evidence type="ECO:0000256" key="16">
    <source>
        <dbReference type="RuleBase" id="RU003945"/>
    </source>
</evidence>
<keyword evidence="4" id="KW-0813">Transport</keyword>
<dbReference type="PANTHER" id="PTHR12428:SF65">
    <property type="entry name" value="CYTOCHROME C OXIDASE ASSEMBLY PROTEIN COX18, MITOCHONDRIAL"/>
    <property type="match status" value="1"/>
</dbReference>
<dbReference type="CDD" id="cd20070">
    <property type="entry name" value="5TM_YidC_Alb3"/>
    <property type="match status" value="1"/>
</dbReference>
<evidence type="ECO:0000313" key="19">
    <source>
        <dbReference type="EMBL" id="MDU0365622.1"/>
    </source>
</evidence>
<evidence type="ECO:0000256" key="14">
    <source>
        <dbReference type="ARBA" id="ARBA00033245"/>
    </source>
</evidence>
<evidence type="ECO:0000256" key="12">
    <source>
        <dbReference type="ARBA" id="ARBA00026028"/>
    </source>
</evidence>
<comment type="similarity">
    <text evidence="2">Belongs to the OXA1/ALB3/YidC family. Type 1 subfamily.</text>
</comment>
<keyword evidence="6 16" id="KW-0812">Transmembrane</keyword>
<evidence type="ECO:0000256" key="2">
    <source>
        <dbReference type="ARBA" id="ARBA00010527"/>
    </source>
</evidence>
<evidence type="ECO:0000256" key="5">
    <source>
        <dbReference type="ARBA" id="ARBA00022475"/>
    </source>
</evidence>
<dbReference type="InterPro" id="IPR028055">
    <property type="entry name" value="YidC/Oxa/ALB_C"/>
</dbReference>
<dbReference type="RefSeq" id="WP_315992943.1">
    <property type="nucleotide sequence ID" value="NZ_JAWDIS010000001.1"/>
</dbReference>
<evidence type="ECO:0000256" key="8">
    <source>
        <dbReference type="ARBA" id="ARBA00022989"/>
    </source>
</evidence>
<comment type="caution">
    <text evidence="19">The sequence shown here is derived from an EMBL/GenBank/DDBJ whole genome shotgun (WGS) entry which is preliminary data.</text>
</comment>
<evidence type="ECO:0000256" key="11">
    <source>
        <dbReference type="ARBA" id="ARBA00025034"/>
    </source>
</evidence>
<feature type="domain" description="Membrane insertase YidC/Oxa/ALB C-terminal" evidence="18">
    <location>
        <begin position="46"/>
        <end position="245"/>
    </location>
</feature>
<proteinExistence type="inferred from homology"/>
<evidence type="ECO:0000313" key="20">
    <source>
        <dbReference type="Proteomes" id="UP001263371"/>
    </source>
</evidence>
<evidence type="ECO:0000256" key="3">
    <source>
        <dbReference type="ARBA" id="ARBA00015325"/>
    </source>
</evidence>
<dbReference type="PANTHER" id="PTHR12428">
    <property type="entry name" value="OXA1"/>
    <property type="match status" value="1"/>
</dbReference>
<sequence>MIDAPIGRPVDLFALPPLAFLLDMTTRALLALAAVFDPLVPGAAAALAVVAVTVIVRMLLIPVGVSQARAEQTRARLAPQLRALQERWRKNPERLQSETMQLYRDEGASPFGGCLPLLAQAPVVGLLYAVFLHPVVGGHANLLLAHDLWGVPLGRSLVSALSTGTVDAATAAVIGGIVVVIAGVAELTRRLLRPAVDPSAPAWTGAMVGALQFTTAVVAVFVPLAAGLYLAVTTVWTLAQRLILRRRYPLPA</sequence>
<dbReference type="InterPro" id="IPR001708">
    <property type="entry name" value="YidC/ALB3/OXA1/COX18"/>
</dbReference>
<evidence type="ECO:0000256" key="1">
    <source>
        <dbReference type="ARBA" id="ARBA00004651"/>
    </source>
</evidence>
<keyword evidence="20" id="KW-1185">Reference proteome</keyword>
<evidence type="ECO:0000256" key="4">
    <source>
        <dbReference type="ARBA" id="ARBA00022448"/>
    </source>
</evidence>
<dbReference type="Proteomes" id="UP001263371">
    <property type="component" value="Unassembled WGS sequence"/>
</dbReference>
<evidence type="ECO:0000256" key="6">
    <source>
        <dbReference type="ARBA" id="ARBA00022692"/>
    </source>
</evidence>
<keyword evidence="10" id="KW-0143">Chaperone</keyword>
<evidence type="ECO:0000256" key="7">
    <source>
        <dbReference type="ARBA" id="ARBA00022927"/>
    </source>
</evidence>
<evidence type="ECO:0000259" key="18">
    <source>
        <dbReference type="Pfam" id="PF02096"/>
    </source>
</evidence>
<dbReference type="InterPro" id="IPR047196">
    <property type="entry name" value="YidC_ALB_C"/>
</dbReference>
<evidence type="ECO:0000256" key="9">
    <source>
        <dbReference type="ARBA" id="ARBA00023136"/>
    </source>
</evidence>
<keyword evidence="5" id="KW-1003">Cell membrane</keyword>
<evidence type="ECO:0000256" key="13">
    <source>
        <dbReference type="ARBA" id="ARBA00031538"/>
    </source>
</evidence>
<dbReference type="NCBIfam" id="TIGR03592">
    <property type="entry name" value="yidC_oxa1_cterm"/>
    <property type="match status" value="1"/>
</dbReference>
<protein>
    <recommendedName>
        <fullName evidence="3">Membrane protein insertase YidC</fullName>
    </recommendedName>
    <alternativeName>
        <fullName evidence="15">Foldase YidC</fullName>
    </alternativeName>
    <alternativeName>
        <fullName evidence="14">Membrane integrase YidC</fullName>
    </alternativeName>
    <alternativeName>
        <fullName evidence="13">Membrane protein YidC</fullName>
    </alternativeName>
</protein>
<keyword evidence="9 17" id="KW-0472">Membrane</keyword>
<dbReference type="EMBL" id="JAWDIS010000001">
    <property type="protein sequence ID" value="MDU0365622.1"/>
    <property type="molecule type" value="Genomic_DNA"/>
</dbReference>
<comment type="subunit">
    <text evidence="12">Interacts with the Sec translocase complex via SecD. Specifically interacts with transmembrane segments of nascent integral membrane proteins during membrane integration.</text>
</comment>
<evidence type="ECO:0000256" key="15">
    <source>
        <dbReference type="ARBA" id="ARBA00033342"/>
    </source>
</evidence>
<dbReference type="Pfam" id="PF02096">
    <property type="entry name" value="60KD_IMP"/>
    <property type="match status" value="1"/>
</dbReference>
<evidence type="ECO:0000256" key="10">
    <source>
        <dbReference type="ARBA" id="ARBA00023186"/>
    </source>
</evidence>